<dbReference type="AlphaFoldDB" id="A0A382D7F5"/>
<evidence type="ECO:0000313" key="9">
    <source>
        <dbReference type="EMBL" id="SVB33641.1"/>
    </source>
</evidence>
<keyword evidence="2" id="KW-0813">Transport</keyword>
<reference evidence="9" key="1">
    <citation type="submission" date="2018-05" db="EMBL/GenBank/DDBJ databases">
        <authorList>
            <person name="Lanie J.A."/>
            <person name="Ng W.-L."/>
            <person name="Kazmierczak K.M."/>
            <person name="Andrzejewski T.M."/>
            <person name="Davidsen T.M."/>
            <person name="Wayne K.J."/>
            <person name="Tettelin H."/>
            <person name="Glass J.I."/>
            <person name="Rusch D."/>
            <person name="Podicherti R."/>
            <person name="Tsui H.-C.T."/>
            <person name="Winkler M.E."/>
        </authorList>
    </citation>
    <scope>NUCLEOTIDE SEQUENCE</scope>
</reference>
<sequence length="99" mass="10584">MTPDIAIALGILAIGFILFVTETFTLDVTALVLLSILFLLGYLSPLEAVSGFSNPAVITIAFLFVLSHALQKTGVLEYLVVRINRLASKSQALGTAVYL</sequence>
<protein>
    <recommendedName>
        <fullName evidence="8">Citrate transporter-like domain-containing protein</fullName>
    </recommendedName>
</protein>
<name>A0A382D7F5_9ZZZZ</name>
<feature type="transmembrane region" description="Helical" evidence="7">
    <location>
        <begin position="7"/>
        <end position="40"/>
    </location>
</feature>
<keyword evidence="5 7" id="KW-1133">Transmembrane helix</keyword>
<gene>
    <name evidence="9" type="ORF">METZ01_LOCUS186495</name>
</gene>
<evidence type="ECO:0000256" key="1">
    <source>
        <dbReference type="ARBA" id="ARBA00004141"/>
    </source>
</evidence>
<organism evidence="9">
    <name type="scientific">marine metagenome</name>
    <dbReference type="NCBI Taxonomy" id="408172"/>
    <lineage>
        <taxon>unclassified sequences</taxon>
        <taxon>metagenomes</taxon>
        <taxon>ecological metagenomes</taxon>
    </lineage>
</organism>
<feature type="domain" description="Citrate transporter-like" evidence="8">
    <location>
        <begin position="16"/>
        <end position="92"/>
    </location>
</feature>
<evidence type="ECO:0000256" key="6">
    <source>
        <dbReference type="ARBA" id="ARBA00023136"/>
    </source>
</evidence>
<dbReference type="InterPro" id="IPR004680">
    <property type="entry name" value="Cit_transptr-like_dom"/>
</dbReference>
<feature type="transmembrane region" description="Helical" evidence="7">
    <location>
        <begin position="52"/>
        <end position="70"/>
    </location>
</feature>
<dbReference type="GO" id="GO:0005886">
    <property type="term" value="C:plasma membrane"/>
    <property type="evidence" value="ECO:0007669"/>
    <property type="project" value="TreeGrafter"/>
</dbReference>
<evidence type="ECO:0000256" key="5">
    <source>
        <dbReference type="ARBA" id="ARBA00022989"/>
    </source>
</evidence>
<accession>A0A382D7F5</accession>
<feature type="non-terminal residue" evidence="9">
    <location>
        <position position="99"/>
    </location>
</feature>
<comment type="subcellular location">
    <subcellularLocation>
        <location evidence="1">Membrane</location>
        <topology evidence="1">Multi-pass membrane protein</topology>
    </subcellularLocation>
</comment>
<evidence type="ECO:0000256" key="2">
    <source>
        <dbReference type="ARBA" id="ARBA00022448"/>
    </source>
</evidence>
<evidence type="ECO:0000256" key="4">
    <source>
        <dbReference type="ARBA" id="ARBA00022737"/>
    </source>
</evidence>
<proteinExistence type="predicted"/>
<keyword evidence="3 7" id="KW-0812">Transmembrane</keyword>
<evidence type="ECO:0000259" key="8">
    <source>
        <dbReference type="Pfam" id="PF03600"/>
    </source>
</evidence>
<dbReference type="PANTHER" id="PTHR43652:SF2">
    <property type="entry name" value="BASIC AMINO ACID ANTIPORTER YFCC-RELATED"/>
    <property type="match status" value="1"/>
</dbReference>
<dbReference type="InterPro" id="IPR051679">
    <property type="entry name" value="DASS-Related_Transporters"/>
</dbReference>
<dbReference type="PANTHER" id="PTHR43652">
    <property type="entry name" value="BASIC AMINO ACID ANTIPORTER YFCC-RELATED"/>
    <property type="match status" value="1"/>
</dbReference>
<dbReference type="Pfam" id="PF03600">
    <property type="entry name" value="CitMHS"/>
    <property type="match status" value="1"/>
</dbReference>
<evidence type="ECO:0000256" key="3">
    <source>
        <dbReference type="ARBA" id="ARBA00022692"/>
    </source>
</evidence>
<dbReference type="EMBL" id="UINC01037725">
    <property type="protein sequence ID" value="SVB33641.1"/>
    <property type="molecule type" value="Genomic_DNA"/>
</dbReference>
<evidence type="ECO:0000256" key="7">
    <source>
        <dbReference type="SAM" id="Phobius"/>
    </source>
</evidence>
<keyword evidence="4" id="KW-0677">Repeat</keyword>
<dbReference type="GO" id="GO:0055085">
    <property type="term" value="P:transmembrane transport"/>
    <property type="evidence" value="ECO:0007669"/>
    <property type="project" value="InterPro"/>
</dbReference>
<keyword evidence="6 7" id="KW-0472">Membrane</keyword>